<keyword evidence="9" id="KW-1185">Reference proteome</keyword>
<dbReference type="NCBIfam" id="TIGR00084">
    <property type="entry name" value="ruvA"/>
    <property type="match status" value="1"/>
</dbReference>
<dbReference type="GO" id="GO:0006310">
    <property type="term" value="P:DNA recombination"/>
    <property type="evidence" value="ECO:0007669"/>
    <property type="project" value="UniProtKB-UniRule"/>
</dbReference>
<dbReference type="InterPro" id="IPR012340">
    <property type="entry name" value="NA-bd_OB-fold"/>
</dbReference>
<keyword evidence="1 6" id="KW-0963">Cytoplasm</keyword>
<protein>
    <recommendedName>
        <fullName evidence="6">Holliday junction branch migration complex subunit RuvA</fullName>
    </recommendedName>
</protein>
<dbReference type="GO" id="GO:0005524">
    <property type="term" value="F:ATP binding"/>
    <property type="evidence" value="ECO:0007669"/>
    <property type="project" value="InterPro"/>
</dbReference>
<dbReference type="Pfam" id="PF14520">
    <property type="entry name" value="HHH_5"/>
    <property type="match status" value="1"/>
</dbReference>
<dbReference type="EMBL" id="PDJQ01000001">
    <property type="protein sequence ID" value="PFG73282.1"/>
    <property type="molecule type" value="Genomic_DNA"/>
</dbReference>
<evidence type="ECO:0000256" key="6">
    <source>
        <dbReference type="HAMAP-Rule" id="MF_00031"/>
    </source>
</evidence>
<dbReference type="Gene3D" id="1.10.150.20">
    <property type="entry name" value="5' to 3' exonuclease, C-terminal subdomain"/>
    <property type="match status" value="1"/>
</dbReference>
<name>A0A2A9HDQ7_TEPT2</name>
<proteinExistence type="inferred from homology"/>
<feature type="region of interest" description="Domain III" evidence="6">
    <location>
        <begin position="160"/>
        <end position="219"/>
    </location>
</feature>
<comment type="similarity">
    <text evidence="6">Belongs to the RuvA family.</text>
</comment>
<evidence type="ECO:0000256" key="1">
    <source>
        <dbReference type="ARBA" id="ARBA00022490"/>
    </source>
</evidence>
<organism evidence="8 9">
    <name type="scientific">Tepidiforma thermophila (strain KCTC 52669 / CGMCC 1.13589 / G233)</name>
    <dbReference type="NCBI Taxonomy" id="2761530"/>
    <lineage>
        <taxon>Bacteria</taxon>
        <taxon>Bacillati</taxon>
        <taxon>Chloroflexota</taxon>
        <taxon>Tepidiformia</taxon>
        <taxon>Tepidiformales</taxon>
        <taxon>Tepidiformaceae</taxon>
        <taxon>Tepidiforma</taxon>
    </lineage>
</organism>
<evidence type="ECO:0000313" key="9">
    <source>
        <dbReference type="Proteomes" id="UP000223071"/>
    </source>
</evidence>
<gene>
    <name evidence="6" type="primary">ruvA</name>
    <name evidence="8" type="ORF">A9A59_0477</name>
</gene>
<dbReference type="CDD" id="cd14332">
    <property type="entry name" value="UBA_RuvA_C"/>
    <property type="match status" value="1"/>
</dbReference>
<feature type="domain" description="Helix-hairpin-helix DNA-binding motif class 1" evidence="7">
    <location>
        <begin position="173"/>
        <end position="192"/>
    </location>
</feature>
<dbReference type="InterPro" id="IPR003583">
    <property type="entry name" value="Hlx-hairpin-Hlx_DNA-bd_motif"/>
</dbReference>
<dbReference type="SMART" id="SM00278">
    <property type="entry name" value="HhH1"/>
    <property type="match status" value="3"/>
</dbReference>
<evidence type="ECO:0000256" key="2">
    <source>
        <dbReference type="ARBA" id="ARBA00022763"/>
    </source>
</evidence>
<evidence type="ECO:0000256" key="3">
    <source>
        <dbReference type="ARBA" id="ARBA00023125"/>
    </source>
</evidence>
<feature type="domain" description="Helix-hairpin-helix DNA-binding motif class 1" evidence="7">
    <location>
        <begin position="87"/>
        <end position="106"/>
    </location>
</feature>
<evidence type="ECO:0000259" key="7">
    <source>
        <dbReference type="SMART" id="SM00278"/>
    </source>
</evidence>
<dbReference type="AlphaFoldDB" id="A0A2A9HDQ7"/>
<evidence type="ECO:0000256" key="4">
    <source>
        <dbReference type="ARBA" id="ARBA00023172"/>
    </source>
</evidence>
<dbReference type="Gene3D" id="1.10.8.10">
    <property type="entry name" value="DNA helicase RuvA subunit, C-terminal domain"/>
    <property type="match status" value="1"/>
</dbReference>
<dbReference type="InterPro" id="IPR000085">
    <property type="entry name" value="RuvA"/>
</dbReference>
<comment type="subunit">
    <text evidence="6">Homotetramer. Forms an RuvA(8)-RuvB(12)-Holliday junction (HJ) complex. HJ DNA is sandwiched between 2 RuvA tetramers; dsDNA enters through RuvA and exits via RuvB. An RuvB hexamer assembles on each DNA strand where it exits the tetramer. Each RuvB hexamer is contacted by two RuvA subunits (via domain III) on 2 adjacent RuvB subunits; this complex drives branch migration. In the full resolvosome a probable DNA-RuvA(4)-RuvB(12)-RuvC(2) complex forms which resolves the HJ.</text>
</comment>
<dbReference type="GO" id="GO:0009379">
    <property type="term" value="C:Holliday junction helicase complex"/>
    <property type="evidence" value="ECO:0007669"/>
    <property type="project" value="InterPro"/>
</dbReference>
<dbReference type="GO" id="GO:0048476">
    <property type="term" value="C:Holliday junction resolvase complex"/>
    <property type="evidence" value="ECO:0007669"/>
    <property type="project" value="UniProtKB-UniRule"/>
</dbReference>
<dbReference type="GO" id="GO:0000400">
    <property type="term" value="F:four-way junction DNA binding"/>
    <property type="evidence" value="ECO:0007669"/>
    <property type="project" value="UniProtKB-UniRule"/>
</dbReference>
<dbReference type="SUPFAM" id="SSF47781">
    <property type="entry name" value="RuvA domain 2-like"/>
    <property type="match status" value="1"/>
</dbReference>
<dbReference type="InterPro" id="IPR011114">
    <property type="entry name" value="RuvA_C"/>
</dbReference>
<dbReference type="GO" id="GO:0009378">
    <property type="term" value="F:four-way junction helicase activity"/>
    <property type="evidence" value="ECO:0007669"/>
    <property type="project" value="InterPro"/>
</dbReference>
<keyword evidence="8" id="KW-0067">ATP-binding</keyword>
<keyword evidence="2 6" id="KW-0227">DNA damage</keyword>
<reference evidence="8 9" key="1">
    <citation type="submission" date="2017-09" db="EMBL/GenBank/DDBJ databases">
        <title>Sequencing the genomes of two abundant thermophiles in Great Basin hot springs: Thermocrinis jamiesonii and novel Chloroflexi Thermoflexus hugenholtzii.</title>
        <authorList>
            <person name="Hedlund B."/>
        </authorList>
    </citation>
    <scope>NUCLEOTIDE SEQUENCE [LARGE SCALE GENOMIC DNA]</scope>
    <source>
        <strain evidence="8 9">G233</strain>
    </source>
</reference>
<dbReference type="GO" id="GO:0005737">
    <property type="term" value="C:cytoplasm"/>
    <property type="evidence" value="ECO:0007669"/>
    <property type="project" value="UniProtKB-SubCell"/>
</dbReference>
<dbReference type="GO" id="GO:0006281">
    <property type="term" value="P:DNA repair"/>
    <property type="evidence" value="ECO:0007669"/>
    <property type="project" value="UniProtKB-UniRule"/>
</dbReference>
<comment type="caution">
    <text evidence="8">The sequence shown here is derived from an EMBL/GenBank/DDBJ whole genome shotgun (WGS) entry which is preliminary data.</text>
</comment>
<comment type="function">
    <text evidence="6">The RuvA-RuvB-RuvC complex processes Holliday junction (HJ) DNA during genetic recombination and DNA repair, while the RuvA-RuvB complex plays an important role in the rescue of blocked DNA replication forks via replication fork reversal (RFR). RuvA specifically binds to HJ cruciform DNA, conferring on it an open structure. The RuvB hexamer acts as an ATP-dependent pump, pulling dsDNA into and through the RuvAB complex. HJ branch migration allows RuvC to scan DNA until it finds its consensus sequence, where it cleaves and resolves the cruciform DNA.</text>
</comment>
<evidence type="ECO:0000256" key="5">
    <source>
        <dbReference type="ARBA" id="ARBA00023204"/>
    </source>
</evidence>
<dbReference type="HAMAP" id="MF_00031">
    <property type="entry name" value="DNA_HJ_migration_RuvA"/>
    <property type="match status" value="1"/>
</dbReference>
<keyword evidence="8" id="KW-0547">Nucleotide-binding</keyword>
<feature type="domain" description="Helix-hairpin-helix DNA-binding motif class 1" evidence="7">
    <location>
        <begin position="121"/>
        <end position="140"/>
    </location>
</feature>
<keyword evidence="8" id="KW-0347">Helicase</keyword>
<dbReference type="RefSeq" id="WP_098502750.1">
    <property type="nucleotide sequence ID" value="NZ_PDJQ01000001.1"/>
</dbReference>
<accession>A0A2A9HDQ7</accession>
<comment type="subcellular location">
    <subcellularLocation>
        <location evidence="6">Cytoplasm</location>
    </subcellularLocation>
</comment>
<keyword evidence="8" id="KW-0378">Hydrolase</keyword>
<dbReference type="Proteomes" id="UP000223071">
    <property type="component" value="Unassembled WGS sequence"/>
</dbReference>
<keyword evidence="5 6" id="KW-0234">DNA repair</keyword>
<evidence type="ECO:0000313" key="8">
    <source>
        <dbReference type="EMBL" id="PFG73282.1"/>
    </source>
</evidence>
<keyword evidence="4 6" id="KW-0233">DNA recombination</keyword>
<dbReference type="InterPro" id="IPR010994">
    <property type="entry name" value="RuvA_2-like"/>
</dbReference>
<comment type="domain">
    <text evidence="6">Has three domains with a flexible linker between the domains II and III and assumes an 'L' shape. Domain III is highly mobile and contacts RuvB.</text>
</comment>
<keyword evidence="3 6" id="KW-0238">DNA-binding</keyword>
<dbReference type="Gene3D" id="2.40.50.140">
    <property type="entry name" value="Nucleic acid-binding proteins"/>
    <property type="match status" value="1"/>
</dbReference>
<sequence>MITHLRGRLARMDLAGPLVELDVHGVRFEILVPIALWPELTELAGEADLAAGEGPELGLHIFYHVTANNPTPVLVGFLRRAERDFFRKFTMVEGIGPAKAVKAMNVSVSTIARAIEQEDRATLARLPGIGPRSADKIIATLRGRVTAEAALQDAGVERPVDAAQFEEKRLLADAAEAIAGLGYSRAEARRRVEEAVRADPSLDSLDAVVMAVLRSLDAR</sequence>
<comment type="caution">
    <text evidence="6">Lacks conserved residue(s) required for the propagation of feature annotation.</text>
</comment>